<feature type="region of interest" description="Disordered" evidence="3">
    <location>
        <begin position="919"/>
        <end position="944"/>
    </location>
</feature>
<dbReference type="Gene3D" id="1.25.40.20">
    <property type="entry name" value="Ankyrin repeat-containing domain"/>
    <property type="match status" value="1"/>
</dbReference>
<feature type="domain" description="Class II aldolase/adducin N-terminal" evidence="4">
    <location>
        <begin position="407"/>
        <end position="589"/>
    </location>
</feature>
<dbReference type="Pfam" id="PF12796">
    <property type="entry name" value="Ank_2"/>
    <property type="match status" value="2"/>
</dbReference>
<dbReference type="GO" id="GO:0014069">
    <property type="term" value="C:postsynaptic density"/>
    <property type="evidence" value="ECO:0007669"/>
    <property type="project" value="TreeGrafter"/>
</dbReference>
<dbReference type="InterPro" id="IPR002110">
    <property type="entry name" value="Ankyrin_rpt"/>
</dbReference>
<dbReference type="EnsemblMetazoa" id="SMAR004121-RA">
    <property type="protein sequence ID" value="SMAR004121-PA"/>
    <property type="gene ID" value="SMAR004121"/>
</dbReference>
<dbReference type="FunFam" id="3.40.225.10:FF:000011">
    <property type="entry name" value="Uncharacterized protein, isoform B"/>
    <property type="match status" value="1"/>
</dbReference>
<feature type="region of interest" description="Disordered" evidence="3">
    <location>
        <begin position="981"/>
        <end position="1087"/>
    </location>
</feature>
<evidence type="ECO:0000256" key="2">
    <source>
        <dbReference type="PROSITE-ProRule" id="PRU00023"/>
    </source>
</evidence>
<feature type="compositionally biased region" description="Basic residues" evidence="3">
    <location>
        <begin position="1062"/>
        <end position="1087"/>
    </location>
</feature>
<dbReference type="SUPFAM" id="SSF53639">
    <property type="entry name" value="AraD/HMP-PK domain-like"/>
    <property type="match status" value="1"/>
</dbReference>
<evidence type="ECO:0000313" key="5">
    <source>
        <dbReference type="EnsemblMetazoa" id="SMAR004121-PA"/>
    </source>
</evidence>
<dbReference type="InterPro" id="IPR051017">
    <property type="entry name" value="Aldolase-II_Adducin_sf"/>
</dbReference>
<evidence type="ECO:0000259" key="4">
    <source>
        <dbReference type="SMART" id="SM01007"/>
    </source>
</evidence>
<dbReference type="InterPro" id="IPR001303">
    <property type="entry name" value="Aldolase_II/adducin_N"/>
</dbReference>
<proteinExistence type="inferred from homology"/>
<feature type="compositionally biased region" description="Basic and acidic residues" evidence="3">
    <location>
        <begin position="1011"/>
        <end position="1052"/>
    </location>
</feature>
<dbReference type="PROSITE" id="PS50297">
    <property type="entry name" value="ANK_REP_REGION"/>
    <property type="match status" value="3"/>
</dbReference>
<dbReference type="PRINTS" id="PR01415">
    <property type="entry name" value="ANKYRIN"/>
</dbReference>
<dbReference type="SMART" id="SM01007">
    <property type="entry name" value="Aldolase_II"/>
    <property type="match status" value="1"/>
</dbReference>
<dbReference type="eggNOG" id="KOG4177">
    <property type="taxonomic scope" value="Eukaryota"/>
</dbReference>
<organism evidence="5 6">
    <name type="scientific">Strigamia maritima</name>
    <name type="common">European centipede</name>
    <name type="synonym">Geophilus maritimus</name>
    <dbReference type="NCBI Taxonomy" id="126957"/>
    <lineage>
        <taxon>Eukaryota</taxon>
        <taxon>Metazoa</taxon>
        <taxon>Ecdysozoa</taxon>
        <taxon>Arthropoda</taxon>
        <taxon>Myriapoda</taxon>
        <taxon>Chilopoda</taxon>
        <taxon>Pleurostigmophora</taxon>
        <taxon>Geophilomorpha</taxon>
        <taxon>Linotaeniidae</taxon>
        <taxon>Strigamia</taxon>
    </lineage>
</organism>
<dbReference type="Proteomes" id="UP000014500">
    <property type="component" value="Unassembled WGS sequence"/>
</dbReference>
<feature type="repeat" description="ANK" evidence="2">
    <location>
        <begin position="120"/>
        <end position="155"/>
    </location>
</feature>
<dbReference type="NCBIfam" id="NF005451">
    <property type="entry name" value="PRK07044.1"/>
    <property type="match status" value="1"/>
</dbReference>
<evidence type="ECO:0000256" key="3">
    <source>
        <dbReference type="SAM" id="MobiDB-lite"/>
    </source>
</evidence>
<feature type="region of interest" description="Disordered" evidence="3">
    <location>
        <begin position="893"/>
        <end position="912"/>
    </location>
</feature>
<dbReference type="OMA" id="LEWESWM"/>
<sequence length="1087" mass="121761">MGIGKSSVSAMPSEIRQLHEAVMRNDLQSVHNLIDSGINVDHPWINIGYPTIKDGTTPLCEAVCLNHKKIVKVLINAHAKLDKADRFGCTPLHKAAFHGRGVLVKLLLESGAYVDSLDENLNTPLHLCVQNTSLNNIKIIQILIENGADVNARNKWGKIPLHSSALWASEEITRILVKMNSHLDYSDINGKTPLYACMSVLNCMEKKSINFHHRLPTAKILIFSGCDSLNLATWVRKKEITSIENDEEMQIWHNDAQPESLKHLCRVIIQNKVFGNCNNLILIIMAETQAKANGPVDGKANIDPDDPEYQRQMRRPADIDQDMKEMDRRKRVEMILNSQMFREELERIIEAQLREGYHPASLLALQKISELVLPNAKFNGSSCVIPIADIRGVESMGYGKGEKLLRCKLASAFRLIDLFGWSQGIYNHVTVRVSQDQEHFLINPFGMLYHEVTASSLVKIDMQGNIVEQGTTNLSVNLTGFHLHSAIHASRPDIKCIIHVHIPACAAISALKCGLLPISQESVILGDISYHDYEGLVVDSSERERLARDLGPVNKVMVLRNHGIICCGETIEEAFMLLVNSVLACETQTKVMPMGLDNIILINDDVRKKVLDDVQKGAAHSKPVQEMGDGDAKVERKDRKFKHGELDFEAYMRMLDNAGFRTGYLYRQPLARVEAPRPKNDCEVPPTSSSSTYIFDEDDLLRFSPLRKLMEGRKAHDKTRWLNSPNVYQKVEVLETGTTDPKKITKWVTVANGDEIEWVAEGSPTHSSNPIKIESAHHFVPQNTDPAEFKRKQKEIKENRIQSRITAGPQSHILEGVPWEEIKKMQDAGVSSATDQVYIVGAASKGIIQRDFQHNAMVYKTPYAKNPFDAITDEEIEEYKRDVQRKQMGDSFDGIGDDEMSPRSPVRSPVGGVPVYPGVEGDTDVAKEPLVPAEPQSPTSPLSDEEAMHRVIWVEKKETPSRIHAEPQIIINDEISRENSLKNQIQRSHSARVPDRAPVANSDPFQRRAQSIREGKIIGDRAVNGDEVKEGVQSPDHEDVSGASRSSKEGSPTKEVASPQKEKKKKKGLKTPSFLKKKKDKKKKDVE</sequence>
<reference evidence="6" key="1">
    <citation type="submission" date="2011-05" db="EMBL/GenBank/DDBJ databases">
        <authorList>
            <person name="Richards S.R."/>
            <person name="Qu J."/>
            <person name="Jiang H."/>
            <person name="Jhangiani S.N."/>
            <person name="Agravi P."/>
            <person name="Goodspeed R."/>
            <person name="Gross S."/>
            <person name="Mandapat C."/>
            <person name="Jackson L."/>
            <person name="Mathew T."/>
            <person name="Pu L."/>
            <person name="Thornton R."/>
            <person name="Saada N."/>
            <person name="Wilczek-Boney K.B."/>
            <person name="Lee S."/>
            <person name="Kovar C."/>
            <person name="Wu Y."/>
            <person name="Scherer S.E."/>
            <person name="Worley K.C."/>
            <person name="Muzny D.M."/>
            <person name="Gibbs R."/>
        </authorList>
    </citation>
    <scope>NUCLEOTIDE SEQUENCE</scope>
    <source>
        <strain evidence="6">Brora</strain>
    </source>
</reference>
<evidence type="ECO:0000313" key="6">
    <source>
        <dbReference type="Proteomes" id="UP000014500"/>
    </source>
</evidence>
<dbReference type="eggNOG" id="KOG3699">
    <property type="taxonomic scope" value="Eukaryota"/>
</dbReference>
<dbReference type="SMART" id="SM00248">
    <property type="entry name" value="ANK"/>
    <property type="match status" value="6"/>
</dbReference>
<dbReference type="PANTHER" id="PTHR10672:SF3">
    <property type="entry name" value="PROTEIN HU-LI TAI SHAO"/>
    <property type="match status" value="1"/>
</dbReference>
<name>T1ISN9_STRMM</name>
<feature type="compositionally biased region" description="Low complexity" evidence="3">
    <location>
        <begin position="902"/>
        <end position="912"/>
    </location>
</feature>
<keyword evidence="2" id="KW-0040">ANK repeat</keyword>
<dbReference type="SUPFAM" id="SSF48403">
    <property type="entry name" value="Ankyrin repeat"/>
    <property type="match status" value="1"/>
</dbReference>
<dbReference type="PhylomeDB" id="T1ISN9"/>
<feature type="repeat" description="ANK" evidence="2">
    <location>
        <begin position="87"/>
        <end position="119"/>
    </location>
</feature>
<dbReference type="HOGENOM" id="CLU_006033_9_1_1"/>
<dbReference type="Gene3D" id="3.40.225.10">
    <property type="entry name" value="Class II aldolase/adducin N-terminal domain"/>
    <property type="match status" value="1"/>
</dbReference>
<dbReference type="AlphaFoldDB" id="T1ISN9"/>
<accession>T1ISN9</accession>
<comment type="similarity">
    <text evidence="1">Belongs to the aldolase class II family. Adducin subfamily.</text>
</comment>
<dbReference type="PANTHER" id="PTHR10672">
    <property type="entry name" value="ADDUCIN"/>
    <property type="match status" value="1"/>
</dbReference>
<reference evidence="5" key="2">
    <citation type="submission" date="2015-02" db="UniProtKB">
        <authorList>
            <consortium name="EnsemblMetazoa"/>
        </authorList>
    </citation>
    <scope>IDENTIFICATION</scope>
</reference>
<dbReference type="STRING" id="126957.T1ISN9"/>
<dbReference type="GO" id="GO:0005886">
    <property type="term" value="C:plasma membrane"/>
    <property type="evidence" value="ECO:0007669"/>
    <property type="project" value="UniProtKB-SubCell"/>
</dbReference>
<dbReference type="PROSITE" id="PS50088">
    <property type="entry name" value="ANK_REPEAT"/>
    <property type="match status" value="3"/>
</dbReference>
<dbReference type="InterPro" id="IPR036770">
    <property type="entry name" value="Ankyrin_rpt-contain_sf"/>
</dbReference>
<feature type="repeat" description="ANK" evidence="2">
    <location>
        <begin position="54"/>
        <end position="86"/>
    </location>
</feature>
<dbReference type="GO" id="GO:0051015">
    <property type="term" value="F:actin filament binding"/>
    <property type="evidence" value="ECO:0007669"/>
    <property type="project" value="TreeGrafter"/>
</dbReference>
<dbReference type="InterPro" id="IPR036409">
    <property type="entry name" value="Aldolase_II/adducin_N_sf"/>
</dbReference>
<dbReference type="EMBL" id="JH431443">
    <property type="status" value="NOT_ANNOTATED_CDS"/>
    <property type="molecule type" value="Genomic_DNA"/>
</dbReference>
<dbReference type="Pfam" id="PF00596">
    <property type="entry name" value="Aldolase_II"/>
    <property type="match status" value="1"/>
</dbReference>
<evidence type="ECO:0000256" key="1">
    <source>
        <dbReference type="ARBA" id="ARBA00006274"/>
    </source>
</evidence>
<protein>
    <recommendedName>
        <fullName evidence="4">Class II aldolase/adducin N-terminal domain-containing protein</fullName>
    </recommendedName>
</protein>
<feature type="region of interest" description="Disordered" evidence="3">
    <location>
        <begin position="617"/>
        <end position="636"/>
    </location>
</feature>
<dbReference type="GO" id="GO:0005856">
    <property type="term" value="C:cytoskeleton"/>
    <property type="evidence" value="ECO:0007669"/>
    <property type="project" value="TreeGrafter"/>
</dbReference>
<keyword evidence="6" id="KW-1185">Reference proteome</keyword>